<dbReference type="EMBL" id="VSSQ01006869">
    <property type="protein sequence ID" value="MPM34097.1"/>
    <property type="molecule type" value="Genomic_DNA"/>
</dbReference>
<reference evidence="1" key="1">
    <citation type="submission" date="2019-08" db="EMBL/GenBank/DDBJ databases">
        <authorList>
            <person name="Kucharzyk K."/>
            <person name="Murdoch R.W."/>
            <person name="Higgins S."/>
            <person name="Loffler F."/>
        </authorList>
    </citation>
    <scope>NUCLEOTIDE SEQUENCE</scope>
</reference>
<proteinExistence type="predicted"/>
<organism evidence="1">
    <name type="scientific">bioreactor metagenome</name>
    <dbReference type="NCBI Taxonomy" id="1076179"/>
    <lineage>
        <taxon>unclassified sequences</taxon>
        <taxon>metagenomes</taxon>
        <taxon>ecological metagenomes</taxon>
    </lineage>
</organism>
<protein>
    <submittedName>
        <fullName evidence="1">Uncharacterized protein</fullName>
    </submittedName>
</protein>
<dbReference type="AlphaFoldDB" id="A0A644Z0E0"/>
<evidence type="ECO:0000313" key="1">
    <source>
        <dbReference type="EMBL" id="MPM34097.1"/>
    </source>
</evidence>
<sequence length="45" mass="5138">MKVIQDTTGLNMNSYVWKSKTGIYQLDVPFDSISQEELEALMLSI</sequence>
<name>A0A644Z0E0_9ZZZZ</name>
<comment type="caution">
    <text evidence="1">The sequence shown here is derived from an EMBL/GenBank/DDBJ whole genome shotgun (WGS) entry which is preliminary data.</text>
</comment>
<accession>A0A644Z0E0</accession>
<gene>
    <name evidence="1" type="ORF">SDC9_80678</name>
</gene>